<dbReference type="eggNOG" id="COG1020">
    <property type="taxonomic scope" value="Bacteria"/>
</dbReference>
<dbReference type="PROSITE" id="PS50075">
    <property type="entry name" value="CARRIER"/>
    <property type="match status" value="2"/>
</dbReference>
<dbReference type="GO" id="GO:0044550">
    <property type="term" value="P:secondary metabolite biosynthetic process"/>
    <property type="evidence" value="ECO:0007669"/>
    <property type="project" value="TreeGrafter"/>
</dbReference>
<dbReference type="Proteomes" id="UP000001982">
    <property type="component" value="Chromosome"/>
</dbReference>
<dbReference type="PROSITE" id="PS00012">
    <property type="entry name" value="PHOSPHOPANTETHEINE"/>
    <property type="match status" value="1"/>
</dbReference>
<dbReference type="InterPro" id="IPR001242">
    <property type="entry name" value="Condensation_dom"/>
</dbReference>
<dbReference type="InterPro" id="IPR029058">
    <property type="entry name" value="AB_hydrolase_fold"/>
</dbReference>
<gene>
    <name evidence="5" type="ordered locus">Sden_3733</name>
</gene>
<dbReference type="InterPro" id="IPR006162">
    <property type="entry name" value="Ppantetheine_attach_site"/>
</dbReference>
<dbReference type="InterPro" id="IPR000873">
    <property type="entry name" value="AMP-dep_synth/lig_dom"/>
</dbReference>
<dbReference type="InterPro" id="IPR023213">
    <property type="entry name" value="CAT-like_dom_sf"/>
</dbReference>
<dbReference type="SUPFAM" id="SSF53474">
    <property type="entry name" value="alpha/beta-Hydrolases"/>
    <property type="match status" value="1"/>
</dbReference>
<dbReference type="InterPro" id="IPR020802">
    <property type="entry name" value="TesA-like"/>
</dbReference>
<name>Q12HS0_SHEDO</name>
<dbReference type="Gene3D" id="3.30.559.10">
    <property type="entry name" value="Chloramphenicol acetyltransferase-like domain"/>
    <property type="match status" value="2"/>
</dbReference>
<keyword evidence="2" id="KW-0596">Phosphopantetheine</keyword>
<dbReference type="Gene3D" id="3.40.50.1820">
    <property type="entry name" value="alpha/beta hydrolase"/>
    <property type="match status" value="1"/>
</dbReference>
<dbReference type="InterPro" id="IPR010071">
    <property type="entry name" value="AA_adenyl_dom"/>
</dbReference>
<dbReference type="SMART" id="SM00823">
    <property type="entry name" value="PKS_PP"/>
    <property type="match status" value="2"/>
</dbReference>
<dbReference type="InterPro" id="IPR020845">
    <property type="entry name" value="AMP-binding_CS"/>
</dbReference>
<dbReference type="PANTHER" id="PTHR45527:SF1">
    <property type="entry name" value="FATTY ACID SYNTHASE"/>
    <property type="match status" value="1"/>
</dbReference>
<dbReference type="HOGENOM" id="CLU_000022_0_8_6"/>
<dbReference type="OrthoDB" id="9757559at2"/>
<dbReference type="InterPro" id="IPR036736">
    <property type="entry name" value="ACP-like_sf"/>
</dbReference>
<organism evidence="5 6">
    <name type="scientific">Shewanella denitrificans (strain OS217 / ATCC BAA-1090 / DSM 15013)</name>
    <dbReference type="NCBI Taxonomy" id="318161"/>
    <lineage>
        <taxon>Bacteria</taxon>
        <taxon>Pseudomonadati</taxon>
        <taxon>Pseudomonadota</taxon>
        <taxon>Gammaproteobacteria</taxon>
        <taxon>Alteromonadales</taxon>
        <taxon>Shewanellaceae</taxon>
        <taxon>Shewanella</taxon>
    </lineage>
</organism>
<dbReference type="Pfam" id="PF00668">
    <property type="entry name" value="Condensation"/>
    <property type="match status" value="3"/>
</dbReference>
<dbReference type="Pfam" id="PF00550">
    <property type="entry name" value="PP-binding"/>
    <property type="match status" value="2"/>
</dbReference>
<protein>
    <submittedName>
        <fullName evidence="5">Amino acid adenylation</fullName>
    </submittedName>
</protein>
<dbReference type="InterPro" id="IPR020806">
    <property type="entry name" value="PKS_PP-bd"/>
</dbReference>
<accession>Q12HS0</accession>
<dbReference type="InterPro" id="IPR009081">
    <property type="entry name" value="PP-bd_ACP"/>
</dbReference>
<dbReference type="Pfam" id="PF13193">
    <property type="entry name" value="AMP-binding_C"/>
    <property type="match status" value="2"/>
</dbReference>
<dbReference type="FunFam" id="3.40.50.980:FF:000001">
    <property type="entry name" value="Non-ribosomal peptide synthetase"/>
    <property type="match status" value="1"/>
</dbReference>
<dbReference type="GO" id="GO:0043041">
    <property type="term" value="P:amino acid activation for nonribosomal peptide biosynthetic process"/>
    <property type="evidence" value="ECO:0007669"/>
    <property type="project" value="TreeGrafter"/>
</dbReference>
<evidence type="ECO:0000259" key="4">
    <source>
        <dbReference type="PROSITE" id="PS50075"/>
    </source>
</evidence>
<dbReference type="PROSITE" id="PS00455">
    <property type="entry name" value="AMP_BINDING"/>
    <property type="match status" value="2"/>
</dbReference>
<dbReference type="Gene3D" id="1.10.1200.10">
    <property type="entry name" value="ACP-like"/>
    <property type="match status" value="2"/>
</dbReference>
<dbReference type="Gene3D" id="3.30.300.30">
    <property type="match status" value="2"/>
</dbReference>
<reference evidence="5 6" key="1">
    <citation type="submission" date="2006-03" db="EMBL/GenBank/DDBJ databases">
        <title>Complete sequence of Shewanella denitrificans OS217.</title>
        <authorList>
            <consortium name="US DOE Joint Genome Institute"/>
            <person name="Copeland A."/>
            <person name="Lucas S."/>
            <person name="Lapidus A."/>
            <person name="Barry K."/>
            <person name="Detter J.C."/>
            <person name="Glavina del Rio T."/>
            <person name="Hammon N."/>
            <person name="Israni S."/>
            <person name="Dalin E."/>
            <person name="Tice H."/>
            <person name="Pitluck S."/>
            <person name="Brettin T."/>
            <person name="Bruce D."/>
            <person name="Han C."/>
            <person name="Tapia R."/>
            <person name="Gilna P."/>
            <person name="Kiss H."/>
            <person name="Schmutz J."/>
            <person name="Larimer F."/>
            <person name="Land M."/>
            <person name="Hauser L."/>
            <person name="Kyrpides N."/>
            <person name="Lykidis A."/>
            <person name="Richardson P."/>
        </authorList>
    </citation>
    <scope>NUCLEOTIDE SEQUENCE [LARGE SCALE GENOMIC DNA]</scope>
    <source>
        <strain evidence="6">OS217 / ATCC BAA-1090 / DSM 15013</strain>
    </source>
</reference>
<dbReference type="InterPro" id="IPR025110">
    <property type="entry name" value="AMP-bd_C"/>
</dbReference>
<dbReference type="NCBIfam" id="TIGR01733">
    <property type="entry name" value="AA-adenyl-dom"/>
    <property type="match status" value="1"/>
</dbReference>
<dbReference type="CDD" id="cd05930">
    <property type="entry name" value="A_NRPS"/>
    <property type="match status" value="1"/>
</dbReference>
<feature type="domain" description="Carrier" evidence="4">
    <location>
        <begin position="2050"/>
        <end position="2125"/>
    </location>
</feature>
<dbReference type="NCBIfam" id="NF003417">
    <property type="entry name" value="PRK04813.1"/>
    <property type="match status" value="2"/>
</dbReference>
<evidence type="ECO:0000313" key="6">
    <source>
        <dbReference type="Proteomes" id="UP000001982"/>
    </source>
</evidence>
<sequence length="2378" mass="264306">MNDSLYKAADLLQHCAEQGMALSLNGQGGLSFQHYGQGDSTPLLVQVKALKSELVDYFHLLGTAPQRVPIRADVQQLLLYRQQIAEQNSAFNIALQFELVGELDFSDFKVWAETLVQRHTRLQSRFVMHKGKLYAQFDPFVAVVVGHHRQQANLDAFRTAPFDLQNGPLYRFDWVETADNKRFVSLVFHHLVFDGHSLQLLVKDVRQYLCQNVASLNLIPATASWLPQVHSNQVDMATYVEHINGFETLDWQQTFGGSSNGSGMALLHREYLSASHFAQLNRLAQKHQMSPFALQSAITALVIGIYSDSRRFLLFTPADRRTSEQHEYIGHFVQMLAIQCELKLGGEVADYLSASRDAFMQAQAHTALSYDNANRWCLSQNHGALPPIKAVIVQQTLPQSVIELAGGKAQLHFLAAETRAVKYPLMLNCQSDGRQLQLEWEYDSSLFSEQHIRQMQQHWLMILELLDSGGACLFDQLSKTLLAKYHHAPLNRLKGSTASVQAHWRNRTITDIWQHSVAQFADRKAAGFGDNWLSYRELNCKANQLAQGLAAMGVTRETKVIISLTRGLDLLCGILAIIKVGGVYVPVDPKAPAKRINHICTDSGAQWVLCDQDWQHGDVNVIDIAKLTAQTQQYEDRAPAVNIEPHDAAYIIYTSGSTGLPKGVVVEHHNLVRLVGAAMNAFDFNADDVWCLFHSFAFDFSVWEIFGPWLTGGAVAIVPDECLLQPALFHRFLLENKVSILNQTPSAFYNLIDADNQVDEPLSELRYVVFGGEALSLPRLASWQQRYDADRVKLVNMYGITETTVHVTHYTVKAGDCKQARSIIGLPLSDLDVYLLGSDGLPLPEGTKGELYIGGPGVAREYFGKPEMTAQRFVTHTTAGRLYRSGDFARLDNDGQLVYLGRKDDQVKIRGYRIELEEVRQQLMSLDAVKTAVVTVSDIGAGDKLIAFVIPQVAELFVASVIKHELAKRLPPYMIPAICHPIEHIPQTNNGKADIKWLLSEYKRQQQSSSVQNAPMLDHPIYAVIANVLGIHSIAADDNLFTLGLDSISCIRLVIDAREQGIHFSVADIYRELTPSRLLALVEKPPSGTEVVVPDQLIYLSNAEQQLAGGEFEMVYPLTRLQQGMCYHSELDATAGVYHDVFGYRLQMHFDVNTLHRVLKDMMVIHPVLRTRLIKGAERLLQGVVANPDVPLQVHDLGGDIELALEQYREFVNIEIANGFDYHDPLLYRLFLHRFDDGSEQLTLSFHHALFDGWSVANFNTELIKRYFFAVEEKPYSILAGNNGHYRDYVFAELAALKDGSHRQFWQALLDGAQVSELPSVARQALPVDAGFTHIPCQSFEQNSDALMAEAKVAGVTVRQLMLAIHLKALSILTHKTRVNTTVVYHNRLDVAGGDVQLGLFLNSLPFDINLTSETWSSVLDQVVTLDRQIMAYRALPTDEIQKLSGLSFQSVLFNYTDFHVYDGLFNEGLPLIDSTVFESVNFPLTIDCGVSVKTRQLRFQVGFDGRQHSQQSVLRYVAVVDALCLHILKQQKLPLPRWQTLFPDERHELEALNKVSTIIEEMALPIDLNAIALMMGERRVSHGELNALVETLVQSLAIERGTRILLHLSKSVEFVVWLLACMRKELVVIPLPVDADPLRQQSIVEHADAAYIVSEQPQTFGYQVISSQDQSDIVLGYKSPLHTPSESAAIVMFTSGTTGKPKGVVLSLHSLQAHSRAMARTLSLTTDDRVLWFASTGADITLEQVIAPLSVGACVVIPEKIWSMAEFLPQVAVSGVTVADLPPVYFQWLMRADAKQKQAWLDSPLRMVLLGGESMPLSVIKAWQQMQLPQKLQLFNVYGPTEATITASVFPISAGFNDVKVSLGMPTEGNGFLVLDLQGKPVPAGVEGILYITGERLANGYLFNEEKTTEAFIEGIDGELMYHTGDIVKWLPDGTLWFVGRSDAQVKIRGYRVELDAVQHFLESREDIHEAVVLYNRIKQRDLLLAFVVASTEVTGVAKRTLASMRSELPHYMVANRIIVVDQIPLTANGKVDSKALILLAENGLETNTTLSGTALKLAVLIAQVLGQTPKSGDESFYDLGGDSLQALQLLSLISARFGVDIALQQLLANSDINGLAELIDQGKSETTDAVVCLSRSDKLPVVLCIPGAGGVAGDFIALASHFPENSVYALQAPGLQFGHIPVSFEQWMDYALQAVKALPRRPVMLVGHSMGGWLGAQLRRRVFGEAKLVLLDSYVKLSEPQNVERFIAEQVYNKLAVMSLDFSLPPRAGLDELLQLLGEQQAHGDTSGVGLWLNLLKLTRAQLKMTPSWGDPLGEMTLINAEHSIVTRGPAGDAWSEFGDVEEIRITGDHFGIVTHPDLPSMLLNVLQSTKELYCR</sequence>
<dbReference type="InterPro" id="IPR001031">
    <property type="entry name" value="Thioesterase"/>
</dbReference>
<dbReference type="STRING" id="318161.Sden_3733"/>
<dbReference type="PANTHER" id="PTHR45527">
    <property type="entry name" value="NONRIBOSOMAL PEPTIDE SYNTHETASE"/>
    <property type="match status" value="1"/>
</dbReference>
<evidence type="ECO:0000256" key="1">
    <source>
        <dbReference type="ARBA" id="ARBA00001957"/>
    </source>
</evidence>
<dbReference type="Gene3D" id="3.40.50.12780">
    <property type="entry name" value="N-terminal domain of ligase-like"/>
    <property type="match status" value="2"/>
</dbReference>
<dbReference type="Pfam" id="PF00501">
    <property type="entry name" value="AMP-binding"/>
    <property type="match status" value="2"/>
</dbReference>
<dbReference type="ESTHER" id="shedo-q12hs0">
    <property type="family name" value="Thioesterase"/>
</dbReference>
<dbReference type="SUPFAM" id="SSF47336">
    <property type="entry name" value="ACP-like"/>
    <property type="match status" value="2"/>
</dbReference>
<dbReference type="GO" id="GO:0031177">
    <property type="term" value="F:phosphopantetheine binding"/>
    <property type="evidence" value="ECO:0007669"/>
    <property type="project" value="InterPro"/>
</dbReference>
<dbReference type="SMART" id="SM00824">
    <property type="entry name" value="PKS_TE"/>
    <property type="match status" value="1"/>
</dbReference>
<dbReference type="GO" id="GO:0003824">
    <property type="term" value="F:catalytic activity"/>
    <property type="evidence" value="ECO:0007669"/>
    <property type="project" value="InterPro"/>
</dbReference>
<dbReference type="Pfam" id="PF00975">
    <property type="entry name" value="Thioesterase"/>
    <property type="match status" value="1"/>
</dbReference>
<keyword evidence="6" id="KW-1185">Reference proteome</keyword>
<dbReference type="CDD" id="cd17643">
    <property type="entry name" value="A_NRPS_Cytc1-like"/>
    <property type="match status" value="1"/>
</dbReference>
<dbReference type="SUPFAM" id="SSF52777">
    <property type="entry name" value="CoA-dependent acyltransferases"/>
    <property type="match status" value="4"/>
</dbReference>
<keyword evidence="3" id="KW-0597">Phosphoprotein</keyword>
<dbReference type="RefSeq" id="WP_011498144.1">
    <property type="nucleotide sequence ID" value="NC_007954.1"/>
</dbReference>
<dbReference type="InterPro" id="IPR045851">
    <property type="entry name" value="AMP-bd_C_sf"/>
</dbReference>
<dbReference type="EMBL" id="CP000302">
    <property type="protein sequence ID" value="ABE57006.1"/>
    <property type="molecule type" value="Genomic_DNA"/>
</dbReference>
<evidence type="ECO:0000313" key="5">
    <source>
        <dbReference type="EMBL" id="ABE57006.1"/>
    </source>
</evidence>
<feature type="domain" description="Carrier" evidence="4">
    <location>
        <begin position="1012"/>
        <end position="1086"/>
    </location>
</feature>
<dbReference type="FunFam" id="3.40.50.980:FF:000002">
    <property type="entry name" value="Enterobactin synthetase component F"/>
    <property type="match status" value="1"/>
</dbReference>
<evidence type="ECO:0000256" key="2">
    <source>
        <dbReference type="ARBA" id="ARBA00022450"/>
    </source>
</evidence>
<comment type="cofactor">
    <cofactor evidence="1">
        <name>pantetheine 4'-phosphate</name>
        <dbReference type="ChEBI" id="CHEBI:47942"/>
    </cofactor>
</comment>
<dbReference type="GO" id="GO:0005737">
    <property type="term" value="C:cytoplasm"/>
    <property type="evidence" value="ECO:0007669"/>
    <property type="project" value="TreeGrafter"/>
</dbReference>
<dbReference type="InterPro" id="IPR042099">
    <property type="entry name" value="ANL_N_sf"/>
</dbReference>
<dbReference type="Gene3D" id="3.30.559.30">
    <property type="entry name" value="Nonribosomal peptide synthetase, condensation domain"/>
    <property type="match status" value="2"/>
</dbReference>
<evidence type="ECO:0000256" key="3">
    <source>
        <dbReference type="ARBA" id="ARBA00022553"/>
    </source>
</evidence>
<dbReference type="KEGG" id="sdn:Sden_3733"/>
<proteinExistence type="predicted"/>
<dbReference type="SUPFAM" id="SSF56801">
    <property type="entry name" value="Acetyl-CoA synthetase-like"/>
    <property type="match status" value="2"/>
</dbReference>